<dbReference type="RefSeq" id="WP_168774366.1">
    <property type="nucleotide sequence ID" value="NZ_JAABNR010000006.1"/>
</dbReference>
<protein>
    <submittedName>
        <fullName evidence="2">DUF1330 domain-containing protein</fullName>
    </submittedName>
</protein>
<name>A0AAE5BS96_9RHOB</name>
<dbReference type="Pfam" id="PF07045">
    <property type="entry name" value="DUF1330"/>
    <property type="match status" value="1"/>
</dbReference>
<accession>A0AAE5BS96</accession>
<dbReference type="InterPro" id="IPR010753">
    <property type="entry name" value="DUF1330"/>
</dbReference>
<sequence length="97" mass="10695">MPVTVLAHLTVAEDQPVALAAYFKVTQPLLEAAGGRIIKRFRLTDPVVGQMPSQTVVIVEYPSRAAVAQVFDSPEYQAIIPIRDIAFPTYRISIVEE</sequence>
<reference evidence="2" key="1">
    <citation type="submission" date="2020-01" db="EMBL/GenBank/DDBJ databases">
        <authorList>
            <person name="Chen W.-M."/>
        </authorList>
    </citation>
    <scope>NUCLEOTIDE SEQUENCE</scope>
    <source>
        <strain evidence="2">CYK-10</strain>
    </source>
</reference>
<dbReference type="Proteomes" id="UP001193501">
    <property type="component" value="Unassembled WGS sequence"/>
</dbReference>
<dbReference type="InterPro" id="IPR011008">
    <property type="entry name" value="Dimeric_a/b-barrel"/>
</dbReference>
<keyword evidence="3" id="KW-1185">Reference proteome</keyword>
<dbReference type="EMBL" id="JAABNR010000006">
    <property type="protein sequence ID" value="NBZ87560.1"/>
    <property type="molecule type" value="Genomic_DNA"/>
</dbReference>
<dbReference type="AlphaFoldDB" id="A0AAE5BS96"/>
<comment type="caution">
    <text evidence="2">The sequence shown here is derived from an EMBL/GenBank/DDBJ whole genome shotgun (WGS) entry which is preliminary data.</text>
</comment>
<dbReference type="Gene3D" id="3.30.70.100">
    <property type="match status" value="1"/>
</dbReference>
<organism evidence="2 3">
    <name type="scientific">Stagnihabitans tardus</name>
    <dbReference type="NCBI Taxonomy" id="2699202"/>
    <lineage>
        <taxon>Bacteria</taxon>
        <taxon>Pseudomonadati</taxon>
        <taxon>Pseudomonadota</taxon>
        <taxon>Alphaproteobacteria</taxon>
        <taxon>Rhodobacterales</taxon>
        <taxon>Paracoccaceae</taxon>
        <taxon>Stagnihabitans</taxon>
    </lineage>
</organism>
<feature type="domain" description="DUF1330" evidence="1">
    <location>
        <begin position="7"/>
        <end position="96"/>
    </location>
</feature>
<proteinExistence type="predicted"/>
<gene>
    <name evidence="2" type="ORF">GV832_08200</name>
</gene>
<evidence type="ECO:0000313" key="2">
    <source>
        <dbReference type="EMBL" id="NBZ87560.1"/>
    </source>
</evidence>
<dbReference type="SUPFAM" id="SSF54909">
    <property type="entry name" value="Dimeric alpha+beta barrel"/>
    <property type="match status" value="1"/>
</dbReference>
<evidence type="ECO:0000313" key="3">
    <source>
        <dbReference type="Proteomes" id="UP001193501"/>
    </source>
</evidence>
<evidence type="ECO:0000259" key="1">
    <source>
        <dbReference type="Pfam" id="PF07045"/>
    </source>
</evidence>